<dbReference type="Gene3D" id="3.30.40.10">
    <property type="entry name" value="Zinc/RING finger domain, C3HC4 (zinc finger)"/>
    <property type="match status" value="1"/>
</dbReference>
<feature type="region of interest" description="Disordered" evidence="4">
    <location>
        <begin position="1"/>
        <end position="20"/>
    </location>
</feature>
<sequence length="221" mass="24544">IYRNQGQLSSRGQGCSPRKDDLQDLFKEKTTSLGDLFYWRIPNSTIYDSSCAFVYPVTQGLTDTESALTQESHTDNPDNVASEAELHVPVQATDATENDVYIHPGLADRQNQHNEDVELDAEGAVHQTQITCTVSGPVESLHNLRAEDLQAILDEWDTPLSPEALLEENKRLRGRTKCHSCDEKELKILFLPCGHLVACEVCAEKFSQCPCCKAKITGRGP</sequence>
<dbReference type="SUPFAM" id="SSF57850">
    <property type="entry name" value="RING/U-box"/>
    <property type="match status" value="1"/>
</dbReference>
<feature type="domain" description="RING-type" evidence="5">
    <location>
        <begin position="178"/>
        <end position="213"/>
    </location>
</feature>
<evidence type="ECO:0000313" key="6">
    <source>
        <dbReference type="EMBL" id="WAR08102.1"/>
    </source>
</evidence>
<feature type="non-terminal residue" evidence="6">
    <location>
        <position position="221"/>
    </location>
</feature>
<keyword evidence="7" id="KW-1185">Reference proteome</keyword>
<dbReference type="InterPro" id="IPR013083">
    <property type="entry name" value="Znf_RING/FYVE/PHD"/>
</dbReference>
<feature type="compositionally biased region" description="Polar residues" evidence="4">
    <location>
        <begin position="1"/>
        <end position="13"/>
    </location>
</feature>
<evidence type="ECO:0000256" key="4">
    <source>
        <dbReference type="SAM" id="MobiDB-lite"/>
    </source>
</evidence>
<evidence type="ECO:0000256" key="3">
    <source>
        <dbReference type="PROSITE-ProRule" id="PRU00175"/>
    </source>
</evidence>
<dbReference type="Proteomes" id="UP001164746">
    <property type="component" value="Chromosome 6"/>
</dbReference>
<organism evidence="6 7">
    <name type="scientific">Mya arenaria</name>
    <name type="common">Soft-shell clam</name>
    <dbReference type="NCBI Taxonomy" id="6604"/>
    <lineage>
        <taxon>Eukaryota</taxon>
        <taxon>Metazoa</taxon>
        <taxon>Spiralia</taxon>
        <taxon>Lophotrochozoa</taxon>
        <taxon>Mollusca</taxon>
        <taxon>Bivalvia</taxon>
        <taxon>Autobranchia</taxon>
        <taxon>Heteroconchia</taxon>
        <taxon>Euheterodonta</taxon>
        <taxon>Imparidentia</taxon>
        <taxon>Neoheterodontei</taxon>
        <taxon>Myida</taxon>
        <taxon>Myoidea</taxon>
        <taxon>Myidae</taxon>
        <taxon>Mya</taxon>
    </lineage>
</organism>
<dbReference type="EMBL" id="CP111017">
    <property type="protein sequence ID" value="WAR08102.1"/>
    <property type="molecule type" value="Genomic_DNA"/>
</dbReference>
<keyword evidence="1 3" id="KW-0479">Metal-binding</keyword>
<dbReference type="InterPro" id="IPR001841">
    <property type="entry name" value="Znf_RING"/>
</dbReference>
<accession>A0ABY7EGN4</accession>
<proteinExistence type="predicted"/>
<evidence type="ECO:0000313" key="7">
    <source>
        <dbReference type="Proteomes" id="UP001164746"/>
    </source>
</evidence>
<keyword evidence="1 3" id="KW-0863">Zinc-finger</keyword>
<dbReference type="PANTHER" id="PTHR22696">
    <property type="entry name" value="E3 UBIQUITIN-PROTEIN LIGASE RNF26"/>
    <property type="match status" value="1"/>
</dbReference>
<evidence type="ECO:0000256" key="1">
    <source>
        <dbReference type="ARBA" id="ARBA00022771"/>
    </source>
</evidence>
<protein>
    <submittedName>
        <fullName evidence="6">PIAP-like protein</fullName>
    </submittedName>
</protein>
<keyword evidence="2" id="KW-0862">Zinc</keyword>
<name>A0ABY7EGN4_MYAAR</name>
<dbReference type="Pfam" id="PF13920">
    <property type="entry name" value="zf-C3HC4_3"/>
    <property type="match status" value="1"/>
</dbReference>
<dbReference type="PROSITE" id="PS50089">
    <property type="entry name" value="ZF_RING_2"/>
    <property type="match status" value="1"/>
</dbReference>
<gene>
    <name evidence="6" type="ORF">MAR_018060</name>
</gene>
<evidence type="ECO:0000259" key="5">
    <source>
        <dbReference type="PROSITE" id="PS50089"/>
    </source>
</evidence>
<dbReference type="PANTHER" id="PTHR22696:SF1">
    <property type="entry name" value="E3 UBIQUITIN-PROTEIN LIGASE RNF26"/>
    <property type="match status" value="1"/>
</dbReference>
<evidence type="ECO:0000256" key="2">
    <source>
        <dbReference type="ARBA" id="ARBA00022833"/>
    </source>
</evidence>
<reference evidence="6" key="1">
    <citation type="submission" date="2022-11" db="EMBL/GenBank/DDBJ databases">
        <title>Centuries of genome instability and evolution in soft-shell clam transmissible cancer (bioRxiv).</title>
        <authorList>
            <person name="Hart S.F.M."/>
            <person name="Yonemitsu M.A."/>
            <person name="Giersch R.M."/>
            <person name="Beal B.F."/>
            <person name="Arriagada G."/>
            <person name="Davis B.W."/>
            <person name="Ostrander E.A."/>
            <person name="Goff S.P."/>
            <person name="Metzger M.J."/>
        </authorList>
    </citation>
    <scope>NUCLEOTIDE SEQUENCE</scope>
    <source>
        <strain evidence="6">MELC-2E11</strain>
        <tissue evidence="6">Siphon/mantle</tissue>
    </source>
</reference>